<dbReference type="SUPFAM" id="SSF82153">
    <property type="entry name" value="FAS1 domain"/>
    <property type="match status" value="1"/>
</dbReference>
<dbReference type="PROSITE" id="PS50213">
    <property type="entry name" value="FAS1"/>
    <property type="match status" value="1"/>
</dbReference>
<keyword evidence="5" id="KW-1185">Reference proteome</keyword>
<dbReference type="AlphaFoldDB" id="A0A0M0JIF9"/>
<dbReference type="EMBL" id="JWZX01002858">
    <property type="protein sequence ID" value="KOO26396.1"/>
    <property type="molecule type" value="Genomic_DNA"/>
</dbReference>
<proteinExistence type="predicted"/>
<evidence type="ECO:0000256" key="1">
    <source>
        <dbReference type="ARBA" id="ARBA00004474"/>
    </source>
</evidence>
<comment type="subcellular location">
    <subcellularLocation>
        <location evidence="1">Plastid</location>
    </subcellularLocation>
</comment>
<dbReference type="SMART" id="SM00554">
    <property type="entry name" value="FAS1"/>
    <property type="match status" value="1"/>
</dbReference>
<keyword evidence="2" id="KW-0934">Plastid</keyword>
<evidence type="ECO:0000313" key="4">
    <source>
        <dbReference type="EMBL" id="KOO26396.1"/>
    </source>
</evidence>
<dbReference type="PANTHER" id="PTHR10900:SF77">
    <property type="entry name" value="FI19380P1"/>
    <property type="match status" value="1"/>
</dbReference>
<organism evidence="4 5">
    <name type="scientific">Chrysochromulina tobinii</name>
    <dbReference type="NCBI Taxonomy" id="1460289"/>
    <lineage>
        <taxon>Eukaryota</taxon>
        <taxon>Haptista</taxon>
        <taxon>Haptophyta</taxon>
        <taxon>Prymnesiophyceae</taxon>
        <taxon>Prymnesiales</taxon>
        <taxon>Chrysochromulinaceae</taxon>
        <taxon>Chrysochromulina</taxon>
    </lineage>
</organism>
<dbReference type="InterPro" id="IPR000782">
    <property type="entry name" value="FAS1_domain"/>
</dbReference>
<name>A0A0M0JIF9_9EUKA</name>
<evidence type="ECO:0000256" key="2">
    <source>
        <dbReference type="ARBA" id="ARBA00022640"/>
    </source>
</evidence>
<dbReference type="GO" id="GO:0005615">
    <property type="term" value="C:extracellular space"/>
    <property type="evidence" value="ECO:0007669"/>
    <property type="project" value="TreeGrafter"/>
</dbReference>
<dbReference type="Gene3D" id="2.30.180.10">
    <property type="entry name" value="FAS1 domain"/>
    <property type="match status" value="1"/>
</dbReference>
<dbReference type="GO" id="GO:0009536">
    <property type="term" value="C:plastid"/>
    <property type="evidence" value="ECO:0007669"/>
    <property type="project" value="UniProtKB-SubCell"/>
</dbReference>
<reference evidence="5" key="1">
    <citation type="journal article" date="2015" name="PLoS Genet.">
        <title>Genome Sequence and Transcriptome Analyses of Chrysochromulina tobin: Metabolic Tools for Enhanced Algal Fitness in the Prominent Order Prymnesiales (Haptophyceae).</title>
        <authorList>
            <person name="Hovde B.T."/>
            <person name="Deodato C.R."/>
            <person name="Hunsperger H.M."/>
            <person name="Ryken S.A."/>
            <person name="Yost W."/>
            <person name="Jha R.K."/>
            <person name="Patterson J."/>
            <person name="Monnat R.J. Jr."/>
            <person name="Barlow S.B."/>
            <person name="Starkenburg S.R."/>
            <person name="Cattolico R.A."/>
        </authorList>
    </citation>
    <scope>NUCLEOTIDE SEQUENCE</scope>
    <source>
        <strain evidence="5">CCMP291</strain>
    </source>
</reference>
<dbReference type="InterPro" id="IPR036378">
    <property type="entry name" value="FAS1_dom_sf"/>
</dbReference>
<comment type="caution">
    <text evidence="4">The sequence shown here is derived from an EMBL/GenBank/DDBJ whole genome shotgun (WGS) entry which is preliminary data.</text>
</comment>
<dbReference type="InterPro" id="IPR006843">
    <property type="entry name" value="PAP/fibrillin_dom"/>
</dbReference>
<feature type="domain" description="FAS1" evidence="3">
    <location>
        <begin position="1"/>
        <end position="135"/>
    </location>
</feature>
<evidence type="ECO:0000259" key="3">
    <source>
        <dbReference type="PROSITE" id="PS50213"/>
    </source>
</evidence>
<protein>
    <submittedName>
        <fullName evidence="4">Beta-ig-h3 fasciclin</fullName>
    </submittedName>
</protein>
<evidence type="ECO:0000313" key="5">
    <source>
        <dbReference type="Proteomes" id="UP000037460"/>
    </source>
</evidence>
<sequence length="447" mass="47291">MKDIIDTAVSAGSFTTLATALGAARLVDTLKGEGPFTVFAPTDAAFAKLPAGTVEDLLKPDNKAKLASILTYHVVSAKVMAKTVVTMDGQKVATVNGAKITIKVGADGVMIDGAKVVTTDIECANGVIHIIDSVILPAAKPSAMEMAMEMETAMENAMEMMADGAGAAPGLEGALERERLKVELLSRAAACARGESATATDLKEARELVAALEMLNPTPEPTLAPECMGTWELVFSDTQLFRSSPFFMAGRAVCADGAEAERYDWFCDMHRAALAISTIGKVRQVYDGARIVSEFEVSAGAVPFLSDVVPFLRYSGGMPLSIRGAIVSTASVEANLGDAWRLLMDTVEIKGSNLPGLRQALDAGVRLESRSLGAALESVVPTYANPRPLFKTTYLDARLRISRDQDGKLFVYTKLSDATSPTRYDEVPADLGASALLQGMASKLLGL</sequence>
<dbReference type="Pfam" id="PF04755">
    <property type="entry name" value="PAP_fibrillin"/>
    <property type="match status" value="2"/>
</dbReference>
<dbReference type="OrthoDB" id="203682at2759"/>
<gene>
    <name evidence="4" type="ORF">Ctob_010683</name>
</gene>
<dbReference type="Proteomes" id="UP000037460">
    <property type="component" value="Unassembled WGS sequence"/>
</dbReference>
<dbReference type="InterPro" id="IPR050904">
    <property type="entry name" value="Adhesion/Biosynth-related"/>
</dbReference>
<accession>A0A0M0JIF9</accession>
<dbReference type="Pfam" id="PF02469">
    <property type="entry name" value="Fasciclin"/>
    <property type="match status" value="1"/>
</dbReference>
<dbReference type="PANTHER" id="PTHR10900">
    <property type="entry name" value="PERIOSTIN-RELATED"/>
    <property type="match status" value="1"/>
</dbReference>
<dbReference type="FunFam" id="2.30.180.10:FF:000019">
    <property type="entry name" value="Cell surface lipoprotein"/>
    <property type="match status" value="1"/>
</dbReference>